<name>A0A0D3KWK9_EMIH1</name>
<proteinExistence type="predicted"/>
<reference evidence="3" key="1">
    <citation type="journal article" date="2013" name="Nature">
        <title>Pan genome of the phytoplankton Emiliania underpins its global distribution.</title>
        <authorList>
            <person name="Read B.A."/>
            <person name="Kegel J."/>
            <person name="Klute M.J."/>
            <person name="Kuo A."/>
            <person name="Lefebvre S.C."/>
            <person name="Maumus F."/>
            <person name="Mayer C."/>
            <person name="Miller J."/>
            <person name="Monier A."/>
            <person name="Salamov A."/>
            <person name="Young J."/>
            <person name="Aguilar M."/>
            <person name="Claverie J.M."/>
            <person name="Frickenhaus S."/>
            <person name="Gonzalez K."/>
            <person name="Herman E.K."/>
            <person name="Lin Y.C."/>
            <person name="Napier J."/>
            <person name="Ogata H."/>
            <person name="Sarno A.F."/>
            <person name="Shmutz J."/>
            <person name="Schroeder D."/>
            <person name="de Vargas C."/>
            <person name="Verret F."/>
            <person name="von Dassow P."/>
            <person name="Valentin K."/>
            <person name="Van de Peer Y."/>
            <person name="Wheeler G."/>
            <person name="Dacks J.B."/>
            <person name="Delwiche C.F."/>
            <person name="Dyhrman S.T."/>
            <person name="Glockner G."/>
            <person name="John U."/>
            <person name="Richards T."/>
            <person name="Worden A.Z."/>
            <person name="Zhang X."/>
            <person name="Grigoriev I.V."/>
            <person name="Allen A.E."/>
            <person name="Bidle K."/>
            <person name="Borodovsky M."/>
            <person name="Bowler C."/>
            <person name="Brownlee C."/>
            <person name="Cock J.M."/>
            <person name="Elias M."/>
            <person name="Gladyshev V.N."/>
            <person name="Groth M."/>
            <person name="Guda C."/>
            <person name="Hadaegh A."/>
            <person name="Iglesias-Rodriguez M.D."/>
            <person name="Jenkins J."/>
            <person name="Jones B.M."/>
            <person name="Lawson T."/>
            <person name="Leese F."/>
            <person name="Lindquist E."/>
            <person name="Lobanov A."/>
            <person name="Lomsadze A."/>
            <person name="Malik S.B."/>
            <person name="Marsh M.E."/>
            <person name="Mackinder L."/>
            <person name="Mock T."/>
            <person name="Mueller-Roeber B."/>
            <person name="Pagarete A."/>
            <person name="Parker M."/>
            <person name="Probert I."/>
            <person name="Quesneville H."/>
            <person name="Raines C."/>
            <person name="Rensing S.A."/>
            <person name="Riano-Pachon D.M."/>
            <person name="Richier S."/>
            <person name="Rokitta S."/>
            <person name="Shiraiwa Y."/>
            <person name="Soanes D.M."/>
            <person name="van der Giezen M."/>
            <person name="Wahlund T.M."/>
            <person name="Williams B."/>
            <person name="Wilson W."/>
            <person name="Wolfe G."/>
            <person name="Wurch L.L."/>
        </authorList>
    </citation>
    <scope>NUCLEOTIDE SEQUENCE</scope>
</reference>
<reference evidence="2" key="2">
    <citation type="submission" date="2024-10" db="UniProtKB">
        <authorList>
            <consortium name="EnsemblProtists"/>
        </authorList>
    </citation>
    <scope>IDENTIFICATION</scope>
</reference>
<dbReference type="EnsemblProtists" id="EOD40144">
    <property type="protein sequence ID" value="EOD40144"/>
    <property type="gene ID" value="EMIHUDRAFT_361140"/>
</dbReference>
<dbReference type="Proteomes" id="UP000013827">
    <property type="component" value="Unassembled WGS sequence"/>
</dbReference>
<accession>A0A0D3KWK9</accession>
<evidence type="ECO:0000256" key="1">
    <source>
        <dbReference type="SAM" id="MobiDB-lite"/>
    </source>
</evidence>
<evidence type="ECO:0000313" key="3">
    <source>
        <dbReference type="Proteomes" id="UP000013827"/>
    </source>
</evidence>
<protein>
    <submittedName>
        <fullName evidence="2">Uncharacterized protein</fullName>
    </submittedName>
</protein>
<dbReference type="AlphaFoldDB" id="A0A0D3KWK9"/>
<dbReference type="HOGENOM" id="CLU_1356861_0_0_1"/>
<dbReference type="KEGG" id="ehx:EMIHUDRAFT_361140"/>
<dbReference type="PaxDb" id="2903-EOD40144"/>
<feature type="region of interest" description="Disordered" evidence="1">
    <location>
        <begin position="36"/>
        <end position="61"/>
    </location>
</feature>
<organism evidence="2 3">
    <name type="scientific">Emiliania huxleyi (strain CCMP1516)</name>
    <dbReference type="NCBI Taxonomy" id="280463"/>
    <lineage>
        <taxon>Eukaryota</taxon>
        <taxon>Haptista</taxon>
        <taxon>Haptophyta</taxon>
        <taxon>Prymnesiophyceae</taxon>
        <taxon>Isochrysidales</taxon>
        <taxon>Noelaerhabdaceae</taxon>
        <taxon>Emiliania</taxon>
    </lineage>
</organism>
<sequence length="202" mass="22458">MHIRRPRAERQPSDPATSIWRRIGWKVRPEPETLAKIDEKPPPLKRGGTIEVRDSLDSIPSPRGTFNEAEVLPLRTVPLRLWATSRGLAVEVQRADGGDPEPGACSGSSLLQRPAIDLRKELEDTSRRARSVCWGADLSPSLFPLFPDDMPAAMQMVHGLRPFRWRASADLPPLVSPLSIAQGDEDDDDSAMAEWLERVGRS</sequence>
<evidence type="ECO:0000313" key="2">
    <source>
        <dbReference type="EnsemblProtists" id="EOD40144"/>
    </source>
</evidence>
<keyword evidence="3" id="KW-1185">Reference proteome</keyword>
<dbReference type="RefSeq" id="XP_005792573.1">
    <property type="nucleotide sequence ID" value="XM_005792516.1"/>
</dbReference>
<dbReference type="GeneID" id="17285415"/>